<proteinExistence type="predicted"/>
<name>A0A0F8Z483_9ZZZZ</name>
<dbReference type="InterPro" id="IPR015330">
    <property type="entry name" value="DNA_primase/pol_bifunc_N"/>
</dbReference>
<organism evidence="2">
    <name type="scientific">marine sediment metagenome</name>
    <dbReference type="NCBI Taxonomy" id="412755"/>
    <lineage>
        <taxon>unclassified sequences</taxon>
        <taxon>metagenomes</taxon>
        <taxon>ecological metagenomes</taxon>
    </lineage>
</organism>
<protein>
    <recommendedName>
        <fullName evidence="1">DNA primase/polymerase bifunctional N-terminal domain-containing protein</fullName>
    </recommendedName>
</protein>
<evidence type="ECO:0000259" key="1">
    <source>
        <dbReference type="Pfam" id="PF09250"/>
    </source>
</evidence>
<comment type="caution">
    <text evidence="2">The sequence shown here is derived from an EMBL/GenBank/DDBJ whole genome shotgun (WGS) entry which is preliminary data.</text>
</comment>
<dbReference type="Pfam" id="PF09250">
    <property type="entry name" value="Prim-Pol"/>
    <property type="match status" value="1"/>
</dbReference>
<sequence>MNQLLKHALKYAELGWKILPIVPKQKVPLTAHGVKDATDHPDTIRAWWEHWPDANIAVACGRASGVYVVDVDVSAAGDVNGHE</sequence>
<evidence type="ECO:0000313" key="2">
    <source>
        <dbReference type="EMBL" id="KKK61234.1"/>
    </source>
</evidence>
<accession>A0A0F8Z483</accession>
<reference evidence="2" key="1">
    <citation type="journal article" date="2015" name="Nature">
        <title>Complex archaea that bridge the gap between prokaryotes and eukaryotes.</title>
        <authorList>
            <person name="Spang A."/>
            <person name="Saw J.H."/>
            <person name="Jorgensen S.L."/>
            <person name="Zaremba-Niedzwiedzka K."/>
            <person name="Martijn J."/>
            <person name="Lind A.E."/>
            <person name="van Eijk R."/>
            <person name="Schleper C."/>
            <person name="Guy L."/>
            <person name="Ettema T.J."/>
        </authorList>
    </citation>
    <scope>NUCLEOTIDE SEQUENCE</scope>
</reference>
<gene>
    <name evidence="2" type="ORF">LCGC14_3016340</name>
</gene>
<dbReference type="Gene3D" id="3.30.720.160">
    <property type="entry name" value="Bifunctional DNA primase/polymerase, N-terminal"/>
    <property type="match status" value="1"/>
</dbReference>
<dbReference type="SUPFAM" id="SSF56747">
    <property type="entry name" value="Prim-pol domain"/>
    <property type="match status" value="1"/>
</dbReference>
<feature type="non-terminal residue" evidence="2">
    <location>
        <position position="83"/>
    </location>
</feature>
<dbReference type="EMBL" id="LAZR01062576">
    <property type="protein sequence ID" value="KKK61234.1"/>
    <property type="molecule type" value="Genomic_DNA"/>
</dbReference>
<dbReference type="AlphaFoldDB" id="A0A0F8Z483"/>
<feature type="domain" description="DNA primase/polymerase bifunctional N-terminal" evidence="1">
    <location>
        <begin position="8"/>
        <end position="77"/>
    </location>
</feature>